<keyword evidence="2" id="KW-0812">Transmembrane</keyword>
<feature type="region of interest" description="Disordered" evidence="11">
    <location>
        <begin position="105"/>
        <end position="146"/>
    </location>
</feature>
<reference evidence="13" key="1">
    <citation type="journal article" date="2012" name="PLoS Negl. Trop. Dis.">
        <title>A systematically improved high quality genome and transcriptome of the human blood fluke Schistosoma mansoni.</title>
        <authorList>
            <person name="Protasio A.V."/>
            <person name="Tsai I.J."/>
            <person name="Babbage A."/>
            <person name="Nichol S."/>
            <person name="Hunt M."/>
            <person name="Aslett M.A."/>
            <person name="De Silva N."/>
            <person name="Velarde G.S."/>
            <person name="Anderson T.J."/>
            <person name="Clark R.C."/>
            <person name="Davidson C."/>
            <person name="Dillon G.P."/>
            <person name="Holroyd N.E."/>
            <person name="LoVerde P.T."/>
            <person name="Lloyd C."/>
            <person name="McQuillan J."/>
            <person name="Oliveira G."/>
            <person name="Otto T.D."/>
            <person name="Parker-Manuel S.J."/>
            <person name="Quail M.A."/>
            <person name="Wilson R.A."/>
            <person name="Zerlotini A."/>
            <person name="Dunne D.W."/>
            <person name="Berriman M."/>
        </authorList>
    </citation>
    <scope>NUCLEOTIDE SEQUENCE [LARGE SCALE GENOMIC DNA]</scope>
    <source>
        <strain evidence="13">Puerto Rican</strain>
    </source>
</reference>
<evidence type="ECO:0000256" key="7">
    <source>
        <dbReference type="ARBA" id="ARBA00023136"/>
    </source>
</evidence>
<evidence type="ECO:0000256" key="10">
    <source>
        <dbReference type="SAM" id="Coils"/>
    </source>
</evidence>
<evidence type="ECO:0000256" key="6">
    <source>
        <dbReference type="ARBA" id="ARBA00023128"/>
    </source>
</evidence>
<dbReference type="AlphaFoldDB" id="A0A3Q0KPF4"/>
<dbReference type="Pfam" id="PF05644">
    <property type="entry name" value="Miff"/>
    <property type="match status" value="1"/>
</dbReference>
<accession>A0A3Q0KPF4</accession>
<keyword evidence="3 9" id="KW-1000">Mitochondrion outer membrane</keyword>
<evidence type="ECO:0000256" key="2">
    <source>
        <dbReference type="ARBA" id="ARBA00022692"/>
    </source>
</evidence>
<evidence type="ECO:0000313" key="13">
    <source>
        <dbReference type="Proteomes" id="UP000008854"/>
    </source>
</evidence>
<keyword evidence="4" id="KW-1133">Transmembrane helix</keyword>
<dbReference type="InParanoid" id="A0A3Q0KPF4"/>
<evidence type="ECO:0000256" key="5">
    <source>
        <dbReference type="ARBA" id="ARBA00023054"/>
    </source>
</evidence>
<organism evidence="13 14">
    <name type="scientific">Schistosoma mansoni</name>
    <name type="common">Blood fluke</name>
    <dbReference type="NCBI Taxonomy" id="6183"/>
    <lineage>
        <taxon>Eukaryota</taxon>
        <taxon>Metazoa</taxon>
        <taxon>Spiralia</taxon>
        <taxon>Lophotrochozoa</taxon>
        <taxon>Platyhelminthes</taxon>
        <taxon>Trematoda</taxon>
        <taxon>Digenea</taxon>
        <taxon>Strigeidida</taxon>
        <taxon>Schistosomatoidea</taxon>
        <taxon>Schistosomatidae</taxon>
        <taxon>Schistosoma</taxon>
    </lineage>
</organism>
<name>A0A3Q0KPF4_SCHMA</name>
<keyword evidence="5 10" id="KW-0175">Coiled coil</keyword>
<proteinExistence type="inferred from homology"/>
<dbReference type="GO" id="GO:0090314">
    <property type="term" value="P:positive regulation of protein targeting to membrane"/>
    <property type="evidence" value="ECO:0007669"/>
    <property type="project" value="UniProtKB-UniRule"/>
</dbReference>
<feature type="region of interest" description="Disordered" evidence="11">
    <location>
        <begin position="1"/>
        <end position="26"/>
    </location>
</feature>
<evidence type="ECO:0000256" key="1">
    <source>
        <dbReference type="ARBA" id="ARBA00009806"/>
    </source>
</evidence>
<dbReference type="GO" id="GO:0000266">
    <property type="term" value="P:mitochondrial fission"/>
    <property type="evidence" value="ECO:0007669"/>
    <property type="project" value="UniProtKB-UniRule"/>
</dbReference>
<dbReference type="InterPro" id="IPR008518">
    <property type="entry name" value="Mff/Tango-11"/>
</dbReference>
<comment type="subcellular location">
    <subcellularLocation>
        <location evidence="9">Mitochondrion outer membrane</location>
        <topology evidence="9">Single-pass type IV membrane protein</topology>
    </subcellularLocation>
    <subcellularLocation>
        <location evidence="9">Peroxisome</location>
    </subcellularLocation>
</comment>
<dbReference type="Proteomes" id="UP000008854">
    <property type="component" value="Unassembled WGS sequence"/>
</dbReference>
<feature type="compositionally biased region" description="Polar residues" evidence="11">
    <location>
        <begin position="105"/>
        <end position="123"/>
    </location>
</feature>
<evidence type="ECO:0000256" key="8">
    <source>
        <dbReference type="ARBA" id="ARBA00023140"/>
    </source>
</evidence>
<dbReference type="PANTHER" id="PTHR16501">
    <property type="entry name" value="TRANSPORT AND GOLGI ORGANIZATION PROTEIN 11"/>
    <property type="match status" value="1"/>
</dbReference>
<comment type="similarity">
    <text evidence="1 9">Belongs to the Tango11 family.</text>
</comment>
<feature type="domain" description="Mff-like" evidence="12">
    <location>
        <begin position="1"/>
        <end position="90"/>
    </location>
</feature>
<feature type="coiled-coil region" evidence="10">
    <location>
        <begin position="156"/>
        <end position="183"/>
    </location>
</feature>
<reference evidence="14" key="2">
    <citation type="submission" date="2018-12" db="UniProtKB">
        <authorList>
            <consortium name="WormBaseParasite"/>
        </authorList>
    </citation>
    <scope>IDENTIFICATION</scope>
    <source>
        <strain evidence="14">Puerto Rican</strain>
    </source>
</reference>
<keyword evidence="6 9" id="KW-0496">Mitochondrion</keyword>
<dbReference type="InterPro" id="IPR039433">
    <property type="entry name" value="Mff-like_dom"/>
</dbReference>
<feature type="compositionally biased region" description="Low complexity" evidence="11">
    <location>
        <begin position="124"/>
        <end position="146"/>
    </location>
</feature>
<dbReference type="GO" id="GO:0090141">
    <property type="term" value="P:positive regulation of mitochondrial fission"/>
    <property type="evidence" value="ECO:0007669"/>
    <property type="project" value="UniProtKB-UniRule"/>
</dbReference>
<keyword evidence="7" id="KW-0472">Membrane</keyword>
<dbReference type="WBParaSite" id="Smp_148140.1">
    <property type="protein sequence ID" value="Smp_148140.1"/>
    <property type="gene ID" value="Smp_148140"/>
</dbReference>
<evidence type="ECO:0000256" key="9">
    <source>
        <dbReference type="RuleBase" id="RU368040"/>
    </source>
</evidence>
<evidence type="ECO:0000256" key="11">
    <source>
        <dbReference type="SAM" id="MobiDB-lite"/>
    </source>
</evidence>
<evidence type="ECO:0000256" key="3">
    <source>
        <dbReference type="ARBA" id="ARBA00022787"/>
    </source>
</evidence>
<protein>
    <recommendedName>
        <fullName evidence="9">Mitochondrial fission factor</fullName>
    </recommendedName>
</protein>
<keyword evidence="13" id="KW-1185">Reference proteome</keyword>
<dbReference type="PANTHER" id="PTHR16501:SF6">
    <property type="entry name" value="TRANSPORT AND GOLGI ORGANIZATION PROTEIN 11"/>
    <property type="match status" value="1"/>
</dbReference>
<evidence type="ECO:0000313" key="14">
    <source>
        <dbReference type="WBParaSite" id="Smp_148140.1"/>
    </source>
</evidence>
<sequence length="205" mass="23102">MRVPDRISLDPSSLSQMNLSLNSSENDNMKVPERIVMSGAQNQSSPLMAFNRRGDDLIDNLDPVPLQHALEPLPTSLVLNEVHYPDLERLTIEKREIETTISTPLTIESQNHVPTEPQSSPLPLSNVSNVMNHSSTSTSTSSSSLLTNQTSNAQSIVVDTRRIRLLENRINEIELELTRRQLMDKVLYITFGGYFVLKFLRLLFS</sequence>
<keyword evidence="8 9" id="KW-0576">Peroxisome</keyword>
<comment type="function">
    <text evidence="9">Plays a role in mitochondrial and peroxisomal fission. Promotes the recruitment and association of the fission mediator dynamin-related protein 1 (DNM1L) to the mitochondrial surface.</text>
</comment>
<dbReference type="GO" id="GO:0005777">
    <property type="term" value="C:peroxisome"/>
    <property type="evidence" value="ECO:0007669"/>
    <property type="project" value="UniProtKB-SubCell"/>
</dbReference>
<evidence type="ECO:0000259" key="12">
    <source>
        <dbReference type="Pfam" id="PF05644"/>
    </source>
</evidence>
<feature type="compositionally biased region" description="Low complexity" evidence="11">
    <location>
        <begin position="12"/>
        <end position="26"/>
    </location>
</feature>
<dbReference type="GO" id="GO:0005741">
    <property type="term" value="C:mitochondrial outer membrane"/>
    <property type="evidence" value="ECO:0007669"/>
    <property type="project" value="UniProtKB-SubCell"/>
</dbReference>
<evidence type="ECO:0000256" key="4">
    <source>
        <dbReference type="ARBA" id="ARBA00022989"/>
    </source>
</evidence>